<evidence type="ECO:0000256" key="7">
    <source>
        <dbReference type="ARBA" id="ARBA00022723"/>
    </source>
</evidence>
<evidence type="ECO:0000256" key="9">
    <source>
        <dbReference type="ARBA" id="ARBA00022764"/>
    </source>
</evidence>
<evidence type="ECO:0000256" key="8">
    <source>
        <dbReference type="ARBA" id="ARBA00022729"/>
    </source>
</evidence>
<evidence type="ECO:0000256" key="11">
    <source>
        <dbReference type="ARBA" id="ARBA00022833"/>
    </source>
</evidence>
<dbReference type="NCBIfam" id="NF012229">
    <property type="entry name" value="bla_class_B_core"/>
    <property type="match status" value="1"/>
</dbReference>
<protein>
    <recommendedName>
        <fullName evidence="6">beta-lactamase</fullName>
        <ecNumber evidence="6">3.5.2.6</ecNumber>
    </recommendedName>
</protein>
<dbReference type="InterPro" id="IPR058199">
    <property type="entry name" value="BlaB//VIM/IMP-1"/>
</dbReference>
<comment type="similarity">
    <text evidence="4">Belongs to the metallo-beta-lactamase superfamily. Class-B beta-lactamase family.</text>
</comment>
<dbReference type="InterPro" id="IPR001018">
    <property type="entry name" value="Beta-lactamase_class-B_CS"/>
</dbReference>
<dbReference type="Gene3D" id="3.60.15.10">
    <property type="entry name" value="Ribonuclease Z/Hydroxyacylglutathione hydrolase-like"/>
    <property type="match status" value="1"/>
</dbReference>
<gene>
    <name evidence="14" type="ORF">FPE01S_03_05710</name>
</gene>
<dbReference type="GO" id="GO:0046677">
    <property type="term" value="P:response to antibiotic"/>
    <property type="evidence" value="ECO:0007669"/>
    <property type="project" value="UniProtKB-KW"/>
</dbReference>
<evidence type="ECO:0000259" key="13">
    <source>
        <dbReference type="SMART" id="SM00849"/>
    </source>
</evidence>
<dbReference type="Pfam" id="PF00753">
    <property type="entry name" value="Lactamase_B"/>
    <property type="match status" value="1"/>
</dbReference>
<dbReference type="InterPro" id="IPR036866">
    <property type="entry name" value="RibonucZ/Hydroxyglut_hydro"/>
</dbReference>
<dbReference type="NCBIfam" id="NF033088">
    <property type="entry name" value="bla_subclass_B1"/>
    <property type="match status" value="1"/>
</dbReference>
<dbReference type="GO" id="GO:0008800">
    <property type="term" value="F:beta-lactamase activity"/>
    <property type="evidence" value="ECO:0007669"/>
    <property type="project" value="UniProtKB-EC"/>
</dbReference>
<evidence type="ECO:0000256" key="10">
    <source>
        <dbReference type="ARBA" id="ARBA00022801"/>
    </source>
</evidence>
<name>A0A0E9N418_9BACT</name>
<dbReference type="PANTHER" id="PTHR42951">
    <property type="entry name" value="METALLO-BETA-LACTAMASE DOMAIN-CONTAINING"/>
    <property type="match status" value="1"/>
</dbReference>
<comment type="catalytic activity">
    <reaction evidence="1">
        <text>a beta-lactam + H2O = a substituted beta-amino acid</text>
        <dbReference type="Rhea" id="RHEA:20401"/>
        <dbReference type="ChEBI" id="CHEBI:15377"/>
        <dbReference type="ChEBI" id="CHEBI:35627"/>
        <dbReference type="ChEBI" id="CHEBI:140347"/>
        <dbReference type="EC" id="3.5.2.6"/>
    </reaction>
</comment>
<dbReference type="CDD" id="cd16302">
    <property type="entry name" value="CcrA-like_MBL-B1"/>
    <property type="match status" value="1"/>
</dbReference>
<keyword evidence="8" id="KW-0732">Signal</keyword>
<sequence length="262" mass="29130">MFPVTVYLRALKAVVLKYLMILPVLLATLHCCAQKTMSFGPRIVYRSDRLEVTRISAHAYEHTTYLQTQDFGKVPCNGLIVNDAGEAVIFDTPADDSTSEELIAWVKDSLQSKVKAVIPTHFHNDCLGGLKAFHQQAIASYAYFKTIEYAREHKVAIPQNSFQDSLVLSVGKATIMAKYFGEGHTRDNVVGYFPGEHILFGGCLVKEIDASKGYLGDANVAAWSATVERVKKAFPDVKIVIPGHGAYGEQELLDYTIRLFRH</sequence>
<evidence type="ECO:0000256" key="5">
    <source>
        <dbReference type="ARBA" id="ARBA00011245"/>
    </source>
</evidence>
<comment type="caution">
    <text evidence="14">The sequence shown here is derived from an EMBL/GenBank/DDBJ whole genome shotgun (WGS) entry which is preliminary data.</text>
</comment>
<dbReference type="SMART" id="SM00849">
    <property type="entry name" value="Lactamase_B"/>
    <property type="match status" value="1"/>
</dbReference>
<evidence type="ECO:0000313" key="14">
    <source>
        <dbReference type="EMBL" id="GAO44533.1"/>
    </source>
</evidence>
<comment type="subunit">
    <text evidence="5">Monomer.</text>
</comment>
<evidence type="ECO:0000256" key="2">
    <source>
        <dbReference type="ARBA" id="ARBA00001947"/>
    </source>
</evidence>
<dbReference type="SUPFAM" id="SSF56281">
    <property type="entry name" value="Metallo-hydrolase/oxidoreductase"/>
    <property type="match status" value="1"/>
</dbReference>
<dbReference type="STRING" id="1220578.FPE01S_03_05710"/>
<reference evidence="14 15" key="1">
    <citation type="submission" date="2015-04" db="EMBL/GenBank/DDBJ databases">
        <title>Whole genome shotgun sequence of Flavihumibacter petaseus NBRC 106054.</title>
        <authorList>
            <person name="Miyazawa S."/>
            <person name="Hosoyama A."/>
            <person name="Hashimoto M."/>
            <person name="Noguchi M."/>
            <person name="Tsuchikane K."/>
            <person name="Ohji S."/>
            <person name="Yamazoe A."/>
            <person name="Ichikawa N."/>
            <person name="Kimura A."/>
            <person name="Fujita N."/>
        </authorList>
    </citation>
    <scope>NUCLEOTIDE SEQUENCE [LARGE SCALE GENOMIC DNA]</scope>
    <source>
        <strain evidence="14 15">NBRC 106054</strain>
    </source>
</reference>
<evidence type="ECO:0000256" key="1">
    <source>
        <dbReference type="ARBA" id="ARBA00001526"/>
    </source>
</evidence>
<keyword evidence="12" id="KW-0046">Antibiotic resistance</keyword>
<dbReference type="GO" id="GO:0008270">
    <property type="term" value="F:zinc ion binding"/>
    <property type="evidence" value="ECO:0007669"/>
    <property type="project" value="InterPro"/>
</dbReference>
<dbReference type="GO" id="GO:0017001">
    <property type="term" value="P:antibiotic catabolic process"/>
    <property type="evidence" value="ECO:0007669"/>
    <property type="project" value="InterPro"/>
</dbReference>
<dbReference type="InterPro" id="IPR001279">
    <property type="entry name" value="Metallo-B-lactamas"/>
</dbReference>
<accession>A0A0E9N418</accession>
<dbReference type="AlphaFoldDB" id="A0A0E9N418"/>
<evidence type="ECO:0000256" key="12">
    <source>
        <dbReference type="ARBA" id="ARBA00023251"/>
    </source>
</evidence>
<evidence type="ECO:0000313" key="15">
    <source>
        <dbReference type="Proteomes" id="UP000033121"/>
    </source>
</evidence>
<dbReference type="PROSITE" id="PS00744">
    <property type="entry name" value="BETA_LACTAMASE_B_2"/>
    <property type="match status" value="1"/>
</dbReference>
<organism evidence="14 15">
    <name type="scientific">Flavihumibacter petaseus NBRC 106054</name>
    <dbReference type="NCBI Taxonomy" id="1220578"/>
    <lineage>
        <taxon>Bacteria</taxon>
        <taxon>Pseudomonadati</taxon>
        <taxon>Bacteroidota</taxon>
        <taxon>Chitinophagia</taxon>
        <taxon>Chitinophagales</taxon>
        <taxon>Chitinophagaceae</taxon>
        <taxon>Flavihumibacter</taxon>
    </lineage>
</organism>
<dbReference type="EC" id="3.5.2.6" evidence="6"/>
<dbReference type="InterPro" id="IPR050855">
    <property type="entry name" value="NDM-1-like"/>
</dbReference>
<keyword evidence="10" id="KW-0378">Hydrolase</keyword>
<keyword evidence="7" id="KW-0479">Metal-binding</keyword>
<comment type="cofactor">
    <cofactor evidence="2">
        <name>Zn(2+)</name>
        <dbReference type="ChEBI" id="CHEBI:29105"/>
    </cofactor>
</comment>
<keyword evidence="11" id="KW-0862">Zinc</keyword>
<dbReference type="Proteomes" id="UP000033121">
    <property type="component" value="Unassembled WGS sequence"/>
</dbReference>
<evidence type="ECO:0000256" key="4">
    <source>
        <dbReference type="ARBA" id="ARBA00005250"/>
    </source>
</evidence>
<feature type="domain" description="Metallo-beta-lactamase" evidence="13">
    <location>
        <begin position="75"/>
        <end position="244"/>
    </location>
</feature>
<keyword evidence="9" id="KW-0574">Periplasm</keyword>
<evidence type="ECO:0000256" key="3">
    <source>
        <dbReference type="ARBA" id="ARBA00004418"/>
    </source>
</evidence>
<keyword evidence="15" id="KW-1185">Reference proteome</keyword>
<evidence type="ECO:0000256" key="6">
    <source>
        <dbReference type="ARBA" id="ARBA00012865"/>
    </source>
</evidence>
<dbReference type="GO" id="GO:0042597">
    <property type="term" value="C:periplasmic space"/>
    <property type="evidence" value="ECO:0007669"/>
    <property type="project" value="UniProtKB-SubCell"/>
</dbReference>
<dbReference type="PANTHER" id="PTHR42951:SF4">
    <property type="entry name" value="ACYL-COENZYME A THIOESTERASE MBLAC2"/>
    <property type="match status" value="1"/>
</dbReference>
<proteinExistence type="inferred from homology"/>
<comment type="subcellular location">
    <subcellularLocation>
        <location evidence="3">Periplasm</location>
    </subcellularLocation>
</comment>
<dbReference type="EMBL" id="BBWV01000003">
    <property type="protein sequence ID" value="GAO44533.1"/>
    <property type="molecule type" value="Genomic_DNA"/>
</dbReference>